<gene>
    <name evidence="4" type="ordered locus">Dtox_3940</name>
</gene>
<sequence>MITAKWLYPGMKVKRWLLLSLVGIVLVLAGFSLMHGSVFNRPEILVSKIIHDMLDFVPSPRSGLFIFLAGLIFLIWGLLQVFKSVLSAVMTDREGRLVDIIFFRRYLRRGPKIVAIGGGTGLSVMLRGLKNYTSNITAIVTVADDGGSSGRLRGDLGILPPGDIRSCLAALADKEDLMEQMLRYRFNSGELAGHNLGNLFLAALNDMSGGFDSAVRSLSKVLAIRGQVLPVTLQNVNLAADLEDGTTIYGESSICKSQKRIKRVYLYPANCLPLPEALEAIKEADAIILGPGSLYTSIIPNLLVIGIPDAIMESEAVKIYVSNVMTQPGETDDFSATDHLQAIISHGGPIIDYMIVNRQEIPSHLLKKYRMEGSQPVRCNIKEAEKLGVKVVIDKLVHETDVVRHHPDKLAAAIMRLLLVFRKKNKFR</sequence>
<dbReference type="CDD" id="cd07187">
    <property type="entry name" value="YvcK_like"/>
    <property type="match status" value="1"/>
</dbReference>
<dbReference type="PANTHER" id="PTHR30135:SF3">
    <property type="entry name" value="GLUCONEOGENESIS FACTOR-RELATED"/>
    <property type="match status" value="1"/>
</dbReference>
<dbReference type="HOGENOM" id="CLU_044041_0_0_9"/>
<dbReference type="GO" id="GO:0043743">
    <property type="term" value="F:LPPG:FO 2-phospho-L-lactate transferase activity"/>
    <property type="evidence" value="ECO:0007669"/>
    <property type="project" value="InterPro"/>
</dbReference>
<proteinExistence type="inferred from homology"/>
<dbReference type="Gene3D" id="3.40.50.10680">
    <property type="entry name" value="CofD-like domains"/>
    <property type="match status" value="1"/>
</dbReference>
<comment type="subcellular location">
    <subcellularLocation>
        <location evidence="2">Cytoplasm</location>
    </subcellularLocation>
</comment>
<dbReference type="SUPFAM" id="SSF142338">
    <property type="entry name" value="CofD-like"/>
    <property type="match status" value="1"/>
</dbReference>
<evidence type="ECO:0000256" key="3">
    <source>
        <dbReference type="SAM" id="Phobius"/>
    </source>
</evidence>
<evidence type="ECO:0000256" key="1">
    <source>
        <dbReference type="ARBA" id="ARBA00022490"/>
    </source>
</evidence>
<dbReference type="GO" id="GO:0008360">
    <property type="term" value="P:regulation of cell shape"/>
    <property type="evidence" value="ECO:0007669"/>
    <property type="project" value="UniProtKB-UniRule"/>
</dbReference>
<reference evidence="4 5" key="1">
    <citation type="journal article" date="2009" name="Stand. Genomic Sci.">
        <title>Complete genome sequence of Desulfotomaculum acetoxidans type strain (5575).</title>
        <authorList>
            <person name="Spring S."/>
            <person name="Lapidus A."/>
            <person name="Schroder M."/>
            <person name="Gleim D."/>
            <person name="Sims D."/>
            <person name="Meincke L."/>
            <person name="Glavina Del Rio T."/>
            <person name="Tice H."/>
            <person name="Copeland A."/>
            <person name="Cheng J.F."/>
            <person name="Lucas S."/>
            <person name="Chen F."/>
            <person name="Nolan M."/>
            <person name="Bruce D."/>
            <person name="Goodwin L."/>
            <person name="Pitluck S."/>
            <person name="Ivanova N."/>
            <person name="Mavromatis K."/>
            <person name="Mikhailova N."/>
            <person name="Pati A."/>
            <person name="Chen A."/>
            <person name="Palaniappan K."/>
            <person name="Land M."/>
            <person name="Hauser L."/>
            <person name="Chang Y.J."/>
            <person name="Jeffries C.D."/>
            <person name="Chain P."/>
            <person name="Saunders E."/>
            <person name="Brettin T."/>
            <person name="Detter J.C."/>
            <person name="Goker M."/>
            <person name="Bristow J."/>
            <person name="Eisen J.A."/>
            <person name="Markowitz V."/>
            <person name="Hugenholtz P."/>
            <person name="Kyrpides N.C."/>
            <person name="Klenk H.P."/>
            <person name="Han C."/>
        </authorList>
    </citation>
    <scope>NUCLEOTIDE SEQUENCE [LARGE SCALE GENOMIC DNA]</scope>
    <source>
        <strain evidence="5">ATCC 49208 / DSM 771 / VKM B-1644</strain>
    </source>
</reference>
<dbReference type="AlphaFoldDB" id="C8VY04"/>
<evidence type="ECO:0000313" key="4">
    <source>
        <dbReference type="EMBL" id="ACV64633.1"/>
    </source>
</evidence>
<comment type="function">
    <text evidence="2">Required for morphogenesis under gluconeogenic growth conditions.</text>
</comment>
<evidence type="ECO:0000313" key="5">
    <source>
        <dbReference type="Proteomes" id="UP000002217"/>
    </source>
</evidence>
<dbReference type="InterPro" id="IPR010119">
    <property type="entry name" value="Gluconeogen_factor"/>
</dbReference>
<dbReference type="STRING" id="485916.Dtox_3940"/>
<keyword evidence="3" id="KW-0472">Membrane</keyword>
<dbReference type="EMBL" id="CP001720">
    <property type="protein sequence ID" value="ACV64633.1"/>
    <property type="molecule type" value="Genomic_DNA"/>
</dbReference>
<organism evidence="4 5">
    <name type="scientific">Desulfofarcimen acetoxidans (strain ATCC 49208 / DSM 771 / KCTC 5769 / VKM B-1644 / 5575)</name>
    <name type="common">Desulfotomaculum acetoxidans</name>
    <dbReference type="NCBI Taxonomy" id="485916"/>
    <lineage>
        <taxon>Bacteria</taxon>
        <taxon>Bacillati</taxon>
        <taxon>Bacillota</taxon>
        <taxon>Clostridia</taxon>
        <taxon>Eubacteriales</taxon>
        <taxon>Peptococcaceae</taxon>
        <taxon>Desulfofarcimen</taxon>
    </lineage>
</organism>
<dbReference type="Proteomes" id="UP000002217">
    <property type="component" value="Chromosome"/>
</dbReference>
<dbReference type="PANTHER" id="PTHR30135">
    <property type="entry name" value="UNCHARACTERIZED PROTEIN YVCK-RELATED"/>
    <property type="match status" value="1"/>
</dbReference>
<dbReference type="InterPro" id="IPR002882">
    <property type="entry name" value="CofD"/>
</dbReference>
<dbReference type="eggNOG" id="COG0391">
    <property type="taxonomic scope" value="Bacteria"/>
</dbReference>
<dbReference type="RefSeq" id="WP_015759308.1">
    <property type="nucleotide sequence ID" value="NC_013216.1"/>
</dbReference>
<keyword evidence="1 2" id="KW-0963">Cytoplasm</keyword>
<dbReference type="NCBIfam" id="TIGR01826">
    <property type="entry name" value="CofD_related"/>
    <property type="match status" value="1"/>
</dbReference>
<dbReference type="InterPro" id="IPR038136">
    <property type="entry name" value="CofD-like_dom_sf"/>
</dbReference>
<accession>C8VY04</accession>
<keyword evidence="5" id="KW-1185">Reference proteome</keyword>
<dbReference type="GO" id="GO:0005737">
    <property type="term" value="C:cytoplasm"/>
    <property type="evidence" value="ECO:0007669"/>
    <property type="project" value="UniProtKB-SubCell"/>
</dbReference>
<comment type="similarity">
    <text evidence="2">Belongs to the gluconeogenesis factor family.</text>
</comment>
<dbReference type="KEGG" id="dae:Dtox_3940"/>
<evidence type="ECO:0000256" key="2">
    <source>
        <dbReference type="HAMAP-Rule" id="MF_00973"/>
    </source>
</evidence>
<dbReference type="OrthoDB" id="9783842at2"/>
<dbReference type="HAMAP" id="MF_00973">
    <property type="entry name" value="Gluconeogen_factor"/>
    <property type="match status" value="1"/>
</dbReference>
<protein>
    <recommendedName>
        <fullName evidence="2">Putative gluconeogenesis factor</fullName>
    </recommendedName>
</protein>
<keyword evidence="3" id="KW-1133">Transmembrane helix</keyword>
<name>C8VY04_DESAS</name>
<feature type="transmembrane region" description="Helical" evidence="3">
    <location>
        <begin position="64"/>
        <end position="89"/>
    </location>
</feature>
<dbReference type="Pfam" id="PF01933">
    <property type="entry name" value="CofD"/>
    <property type="match status" value="1"/>
</dbReference>
<keyword evidence="3" id="KW-0812">Transmembrane</keyword>